<reference evidence="2 3" key="1">
    <citation type="journal article" date="2019" name="Int. J. Syst. Evol. Microbiol.">
        <title>The Global Catalogue of Microorganisms (GCM) 10K type strain sequencing project: providing services to taxonomists for standard genome sequencing and annotation.</title>
        <authorList>
            <consortium name="The Broad Institute Genomics Platform"/>
            <consortium name="The Broad Institute Genome Sequencing Center for Infectious Disease"/>
            <person name="Wu L."/>
            <person name="Ma J."/>
        </authorList>
    </citation>
    <scope>NUCLEOTIDE SEQUENCE [LARGE SCALE GENOMIC DNA]</scope>
    <source>
        <strain evidence="2 3">JCM 15933</strain>
    </source>
</reference>
<keyword evidence="3" id="KW-1185">Reference proteome</keyword>
<evidence type="ECO:0000313" key="3">
    <source>
        <dbReference type="Proteomes" id="UP001501470"/>
    </source>
</evidence>
<organism evidence="2 3">
    <name type="scientific">Dactylosporangium maewongense</name>
    <dbReference type="NCBI Taxonomy" id="634393"/>
    <lineage>
        <taxon>Bacteria</taxon>
        <taxon>Bacillati</taxon>
        <taxon>Actinomycetota</taxon>
        <taxon>Actinomycetes</taxon>
        <taxon>Micromonosporales</taxon>
        <taxon>Micromonosporaceae</taxon>
        <taxon>Dactylosporangium</taxon>
    </lineage>
</organism>
<keyword evidence="1" id="KW-0812">Transmembrane</keyword>
<protein>
    <recommendedName>
        <fullName evidence="4">HPP family protein</fullName>
    </recommendedName>
</protein>
<sequence length="145" mass="14105">MLVRAVDEGTGPATAATHRCVWAALAATVAWPALNVGGVTHPQAAAVGVGLLTVLPLPGPALGIAFAAGLVLMTGQPFAPLFALAAASLIALVGVPAQHLPGWMGPLSLPTLGATALFAGLVAGLPGVLAGLLLASATSALIRRA</sequence>
<keyword evidence="1" id="KW-0472">Membrane</keyword>
<comment type="caution">
    <text evidence="2">The sequence shown here is derived from an EMBL/GenBank/DDBJ whole genome shotgun (WGS) entry which is preliminary data.</text>
</comment>
<dbReference type="RefSeq" id="WP_344503890.1">
    <property type="nucleotide sequence ID" value="NZ_BAAAQD010000008.1"/>
</dbReference>
<keyword evidence="1" id="KW-1133">Transmembrane helix</keyword>
<feature type="transmembrane region" description="Helical" evidence="1">
    <location>
        <begin position="78"/>
        <end position="97"/>
    </location>
</feature>
<gene>
    <name evidence="2" type="ORF">GCM10009827_044190</name>
</gene>
<dbReference type="Proteomes" id="UP001501470">
    <property type="component" value="Unassembled WGS sequence"/>
</dbReference>
<proteinExistence type="predicted"/>
<accession>A0ABN2AQ62</accession>
<dbReference type="EMBL" id="BAAAQD010000008">
    <property type="protein sequence ID" value="GAA1522979.1"/>
    <property type="molecule type" value="Genomic_DNA"/>
</dbReference>
<evidence type="ECO:0008006" key="4">
    <source>
        <dbReference type="Google" id="ProtNLM"/>
    </source>
</evidence>
<evidence type="ECO:0000256" key="1">
    <source>
        <dbReference type="SAM" id="Phobius"/>
    </source>
</evidence>
<name>A0ABN2AQ62_9ACTN</name>
<feature type="transmembrane region" description="Helical" evidence="1">
    <location>
        <begin position="117"/>
        <end position="142"/>
    </location>
</feature>
<evidence type="ECO:0000313" key="2">
    <source>
        <dbReference type="EMBL" id="GAA1522979.1"/>
    </source>
</evidence>
<feature type="transmembrane region" description="Helical" evidence="1">
    <location>
        <begin position="44"/>
        <end position="71"/>
    </location>
</feature>